<evidence type="ECO:0000313" key="3">
    <source>
        <dbReference type="Proteomes" id="UP000886885"/>
    </source>
</evidence>
<evidence type="ECO:0000259" key="1">
    <source>
        <dbReference type="Pfam" id="PF10536"/>
    </source>
</evidence>
<gene>
    <name evidence="2" type="ORF">POTOM_003223</name>
</gene>
<dbReference type="AlphaFoldDB" id="A0A8X8IY47"/>
<protein>
    <recommendedName>
        <fullName evidence="1">Aminotransferase-like plant mobile domain-containing protein</fullName>
    </recommendedName>
</protein>
<dbReference type="OrthoDB" id="1572276at2759"/>
<dbReference type="Proteomes" id="UP000886885">
    <property type="component" value="Chromosome 1A"/>
</dbReference>
<keyword evidence="3" id="KW-1185">Reference proteome</keyword>
<dbReference type="Pfam" id="PF10536">
    <property type="entry name" value="PMD"/>
    <property type="match status" value="1"/>
</dbReference>
<reference evidence="2" key="1">
    <citation type="journal article" date="2020" name="bioRxiv">
        <title>Hybrid origin of Populus tomentosa Carr. identified through genome sequencing and phylogenomic analysis.</title>
        <authorList>
            <person name="An X."/>
            <person name="Gao K."/>
            <person name="Chen Z."/>
            <person name="Li J."/>
            <person name="Yang X."/>
            <person name="Yang X."/>
            <person name="Zhou J."/>
            <person name="Guo T."/>
            <person name="Zhao T."/>
            <person name="Huang S."/>
            <person name="Miao D."/>
            <person name="Khan W.U."/>
            <person name="Rao P."/>
            <person name="Ye M."/>
            <person name="Lei B."/>
            <person name="Liao W."/>
            <person name="Wang J."/>
            <person name="Ji L."/>
            <person name="Li Y."/>
            <person name="Guo B."/>
            <person name="Mustafa N.S."/>
            <person name="Li S."/>
            <person name="Yun Q."/>
            <person name="Keller S.R."/>
            <person name="Mao J."/>
            <person name="Zhang R."/>
            <person name="Strauss S.H."/>
        </authorList>
    </citation>
    <scope>NUCLEOTIDE SEQUENCE</scope>
    <source>
        <strain evidence="2">GM15</strain>
        <tissue evidence="2">Leaf</tissue>
    </source>
</reference>
<name>A0A8X8IY47_POPTO</name>
<sequence length="172" mass="19242">MTKFMDIGSEIWHEAFSLFSLIVIHVARGNRIALAPAVLASIYRDMTLLKGKIAESTLLGIPKGKYDGLTVMIWPSMQLVEKVENVSLVLDSGKESFSSGESTLLGTPKGIHDDLTVNLWSSMQLVQVWVWKRFNEQQRPEPNLMKSGYPSALINRPEIAESLKLLLKSLSR</sequence>
<accession>A0A8X8IY47</accession>
<feature type="domain" description="Aminotransferase-like plant mobile" evidence="1">
    <location>
        <begin position="21"/>
        <end position="150"/>
    </location>
</feature>
<dbReference type="EMBL" id="JAAWWB010000001">
    <property type="protein sequence ID" value="KAG6793996.1"/>
    <property type="molecule type" value="Genomic_DNA"/>
</dbReference>
<evidence type="ECO:0000313" key="2">
    <source>
        <dbReference type="EMBL" id="KAG6793996.1"/>
    </source>
</evidence>
<organism evidence="2 3">
    <name type="scientific">Populus tomentosa</name>
    <name type="common">Chinese white poplar</name>
    <dbReference type="NCBI Taxonomy" id="118781"/>
    <lineage>
        <taxon>Eukaryota</taxon>
        <taxon>Viridiplantae</taxon>
        <taxon>Streptophyta</taxon>
        <taxon>Embryophyta</taxon>
        <taxon>Tracheophyta</taxon>
        <taxon>Spermatophyta</taxon>
        <taxon>Magnoliopsida</taxon>
        <taxon>eudicotyledons</taxon>
        <taxon>Gunneridae</taxon>
        <taxon>Pentapetalae</taxon>
        <taxon>rosids</taxon>
        <taxon>fabids</taxon>
        <taxon>Malpighiales</taxon>
        <taxon>Salicaceae</taxon>
        <taxon>Saliceae</taxon>
        <taxon>Populus</taxon>
    </lineage>
</organism>
<comment type="caution">
    <text evidence="2">The sequence shown here is derived from an EMBL/GenBank/DDBJ whole genome shotgun (WGS) entry which is preliminary data.</text>
</comment>
<proteinExistence type="predicted"/>
<dbReference type="InterPro" id="IPR019557">
    <property type="entry name" value="AminoTfrase-like_pln_mobile"/>
</dbReference>